<proteinExistence type="predicted"/>
<dbReference type="AlphaFoldDB" id="A0A928VP95"/>
<organism evidence="1 2">
    <name type="scientific">Romeriopsis navalis LEGE 11480</name>
    <dbReference type="NCBI Taxonomy" id="2777977"/>
    <lineage>
        <taxon>Bacteria</taxon>
        <taxon>Bacillati</taxon>
        <taxon>Cyanobacteriota</taxon>
        <taxon>Cyanophyceae</taxon>
        <taxon>Leptolyngbyales</taxon>
        <taxon>Leptolyngbyaceae</taxon>
        <taxon>Romeriopsis</taxon>
        <taxon>Romeriopsis navalis</taxon>
    </lineage>
</organism>
<sequence>MLTIKVSHLDLQQQRRLIACTKTYSNITVNIATMPLDGARPFDMTEGDSIDLALRWMPGERQLLVYSVSRPGA</sequence>
<name>A0A928VP95_9CYAN</name>
<evidence type="ECO:0000313" key="2">
    <source>
        <dbReference type="Proteomes" id="UP000625316"/>
    </source>
</evidence>
<evidence type="ECO:0000313" key="1">
    <source>
        <dbReference type="EMBL" id="MBE9029624.1"/>
    </source>
</evidence>
<dbReference type="RefSeq" id="WP_264324442.1">
    <property type="nucleotide sequence ID" value="NZ_JADEXQ010000019.1"/>
</dbReference>
<dbReference type="Proteomes" id="UP000625316">
    <property type="component" value="Unassembled WGS sequence"/>
</dbReference>
<protein>
    <submittedName>
        <fullName evidence="1">Uncharacterized protein</fullName>
    </submittedName>
</protein>
<gene>
    <name evidence="1" type="ORF">IQ266_07765</name>
</gene>
<dbReference type="EMBL" id="JADEXQ010000019">
    <property type="protein sequence ID" value="MBE9029624.1"/>
    <property type="molecule type" value="Genomic_DNA"/>
</dbReference>
<accession>A0A928VP95</accession>
<comment type="caution">
    <text evidence="1">The sequence shown here is derived from an EMBL/GenBank/DDBJ whole genome shotgun (WGS) entry which is preliminary data.</text>
</comment>
<reference evidence="1" key="1">
    <citation type="submission" date="2020-10" db="EMBL/GenBank/DDBJ databases">
        <authorList>
            <person name="Castelo-Branco R."/>
            <person name="Eusebio N."/>
            <person name="Adriana R."/>
            <person name="Vieira A."/>
            <person name="Brugerolle De Fraissinette N."/>
            <person name="Rezende De Castro R."/>
            <person name="Schneider M.P."/>
            <person name="Vasconcelos V."/>
            <person name="Leao P.N."/>
        </authorList>
    </citation>
    <scope>NUCLEOTIDE SEQUENCE</scope>
    <source>
        <strain evidence="1">LEGE 11480</strain>
    </source>
</reference>
<keyword evidence="2" id="KW-1185">Reference proteome</keyword>